<sequence>MPVNTVAYEILFEFMNDTQDALILTGPSGRSVMVESGQDVALVLTAGLTYQYVLKQTTQPRKAQLSVRAWDDLQCRASSVLAGTSSCGSAWPGSGITVTTGRS</sequence>
<protein>
    <submittedName>
        <fullName evidence="1">Uncharacterized protein</fullName>
    </submittedName>
</protein>
<dbReference type="AlphaFoldDB" id="A0AAD7P0Z2"/>
<dbReference type="Proteomes" id="UP001215280">
    <property type="component" value="Unassembled WGS sequence"/>
</dbReference>
<gene>
    <name evidence="1" type="ORF">DFH07DRAFT_209068</name>
</gene>
<evidence type="ECO:0000313" key="1">
    <source>
        <dbReference type="EMBL" id="KAJ7783890.1"/>
    </source>
</evidence>
<comment type="caution">
    <text evidence="1">The sequence shown here is derived from an EMBL/GenBank/DDBJ whole genome shotgun (WGS) entry which is preliminary data.</text>
</comment>
<organism evidence="1 2">
    <name type="scientific">Mycena maculata</name>
    <dbReference type="NCBI Taxonomy" id="230809"/>
    <lineage>
        <taxon>Eukaryota</taxon>
        <taxon>Fungi</taxon>
        <taxon>Dikarya</taxon>
        <taxon>Basidiomycota</taxon>
        <taxon>Agaricomycotina</taxon>
        <taxon>Agaricomycetes</taxon>
        <taxon>Agaricomycetidae</taxon>
        <taxon>Agaricales</taxon>
        <taxon>Marasmiineae</taxon>
        <taxon>Mycenaceae</taxon>
        <taxon>Mycena</taxon>
    </lineage>
</organism>
<name>A0AAD7P0Z2_9AGAR</name>
<evidence type="ECO:0000313" key="2">
    <source>
        <dbReference type="Proteomes" id="UP001215280"/>
    </source>
</evidence>
<accession>A0AAD7P0Z2</accession>
<keyword evidence="2" id="KW-1185">Reference proteome</keyword>
<proteinExistence type="predicted"/>
<dbReference type="EMBL" id="JARJLG010000002">
    <property type="protein sequence ID" value="KAJ7783890.1"/>
    <property type="molecule type" value="Genomic_DNA"/>
</dbReference>
<reference evidence="1" key="1">
    <citation type="submission" date="2023-03" db="EMBL/GenBank/DDBJ databases">
        <title>Massive genome expansion in bonnet fungi (Mycena s.s.) driven by repeated elements and novel gene families across ecological guilds.</title>
        <authorList>
            <consortium name="Lawrence Berkeley National Laboratory"/>
            <person name="Harder C.B."/>
            <person name="Miyauchi S."/>
            <person name="Viragh M."/>
            <person name="Kuo A."/>
            <person name="Thoen E."/>
            <person name="Andreopoulos B."/>
            <person name="Lu D."/>
            <person name="Skrede I."/>
            <person name="Drula E."/>
            <person name="Henrissat B."/>
            <person name="Morin E."/>
            <person name="Kohler A."/>
            <person name="Barry K."/>
            <person name="LaButti K."/>
            <person name="Morin E."/>
            <person name="Salamov A."/>
            <person name="Lipzen A."/>
            <person name="Mereny Z."/>
            <person name="Hegedus B."/>
            <person name="Baldrian P."/>
            <person name="Stursova M."/>
            <person name="Weitz H."/>
            <person name="Taylor A."/>
            <person name="Grigoriev I.V."/>
            <person name="Nagy L.G."/>
            <person name="Martin F."/>
            <person name="Kauserud H."/>
        </authorList>
    </citation>
    <scope>NUCLEOTIDE SEQUENCE</scope>
    <source>
        <strain evidence="1">CBHHK188m</strain>
    </source>
</reference>